<feature type="compositionally biased region" description="Basic residues" evidence="1">
    <location>
        <begin position="8"/>
        <end position="21"/>
    </location>
</feature>
<reference evidence="2" key="1">
    <citation type="journal article" date="2022" name="bioRxiv">
        <title>Sequencing and chromosome-scale assembly of the giantPleurodeles waltlgenome.</title>
        <authorList>
            <person name="Brown T."/>
            <person name="Elewa A."/>
            <person name="Iarovenko S."/>
            <person name="Subramanian E."/>
            <person name="Araus A.J."/>
            <person name="Petzold A."/>
            <person name="Susuki M."/>
            <person name="Suzuki K.-i.T."/>
            <person name="Hayashi T."/>
            <person name="Toyoda A."/>
            <person name="Oliveira C."/>
            <person name="Osipova E."/>
            <person name="Leigh N.D."/>
            <person name="Simon A."/>
            <person name="Yun M.H."/>
        </authorList>
    </citation>
    <scope>NUCLEOTIDE SEQUENCE</scope>
    <source>
        <strain evidence="2">20211129_DDA</strain>
        <tissue evidence="2">Liver</tissue>
    </source>
</reference>
<comment type="caution">
    <text evidence="2">The sequence shown here is derived from an EMBL/GenBank/DDBJ whole genome shotgun (WGS) entry which is preliminary data.</text>
</comment>
<feature type="region of interest" description="Disordered" evidence="1">
    <location>
        <begin position="122"/>
        <end position="161"/>
    </location>
</feature>
<feature type="compositionally biased region" description="Low complexity" evidence="1">
    <location>
        <begin position="129"/>
        <end position="138"/>
    </location>
</feature>
<protein>
    <submittedName>
        <fullName evidence="2">Uncharacterized protein</fullName>
    </submittedName>
</protein>
<gene>
    <name evidence="2" type="ORF">NDU88_003119</name>
</gene>
<sequence>MGNLGPRERKKGKRHALRPKRGTAASAVFRIGASGSQLFRERFITPLLPTNLLFILDEACKINFELCDRCQEAAGTPKGAGTPTEEEGVTLGLAASARAHVQRARCVVVPDVWRGRVLSGPPADRRDAAVAQEGAAVVERSEPRTRGAGAEASVGSDPCWL</sequence>
<dbReference type="EMBL" id="JANPWB010000015">
    <property type="protein sequence ID" value="KAJ1089979.1"/>
    <property type="molecule type" value="Genomic_DNA"/>
</dbReference>
<organism evidence="2 3">
    <name type="scientific">Pleurodeles waltl</name>
    <name type="common">Iberian ribbed newt</name>
    <dbReference type="NCBI Taxonomy" id="8319"/>
    <lineage>
        <taxon>Eukaryota</taxon>
        <taxon>Metazoa</taxon>
        <taxon>Chordata</taxon>
        <taxon>Craniata</taxon>
        <taxon>Vertebrata</taxon>
        <taxon>Euteleostomi</taxon>
        <taxon>Amphibia</taxon>
        <taxon>Batrachia</taxon>
        <taxon>Caudata</taxon>
        <taxon>Salamandroidea</taxon>
        <taxon>Salamandridae</taxon>
        <taxon>Pleurodelinae</taxon>
        <taxon>Pleurodeles</taxon>
    </lineage>
</organism>
<evidence type="ECO:0000256" key="1">
    <source>
        <dbReference type="SAM" id="MobiDB-lite"/>
    </source>
</evidence>
<proteinExistence type="predicted"/>
<evidence type="ECO:0000313" key="3">
    <source>
        <dbReference type="Proteomes" id="UP001066276"/>
    </source>
</evidence>
<keyword evidence="3" id="KW-1185">Reference proteome</keyword>
<accession>A0AAV7LG66</accession>
<dbReference type="AlphaFoldDB" id="A0AAV7LG66"/>
<name>A0AAV7LG66_PLEWA</name>
<feature type="region of interest" description="Disordered" evidence="1">
    <location>
        <begin position="1"/>
        <end position="21"/>
    </location>
</feature>
<evidence type="ECO:0000313" key="2">
    <source>
        <dbReference type="EMBL" id="KAJ1089979.1"/>
    </source>
</evidence>
<dbReference type="Proteomes" id="UP001066276">
    <property type="component" value="Chromosome 11"/>
</dbReference>